<reference evidence="1 2" key="1">
    <citation type="submission" date="2018-05" db="EMBL/GenBank/DDBJ databases">
        <title>Genomic Encyclopedia of Archaeal and Bacterial Type Strains, Phase II (KMG-II): from individual species to whole genera.</title>
        <authorList>
            <person name="Goeker M."/>
        </authorList>
    </citation>
    <scope>NUCLEOTIDE SEQUENCE [LARGE SCALE GENOMIC DNA]</scope>
    <source>
        <strain evidence="1 2">DSM 22214</strain>
    </source>
</reference>
<evidence type="ECO:0000313" key="1">
    <source>
        <dbReference type="EMBL" id="PWK28352.1"/>
    </source>
</evidence>
<protein>
    <submittedName>
        <fullName evidence="1">Uncharacterized protein</fullName>
    </submittedName>
</protein>
<comment type="caution">
    <text evidence="1">The sequence shown here is derived from an EMBL/GenBank/DDBJ whole genome shotgun (WGS) entry which is preliminary data.</text>
</comment>
<dbReference type="Proteomes" id="UP000245489">
    <property type="component" value="Unassembled WGS sequence"/>
</dbReference>
<sequence>MKTISLLILGFFFLDCSNKTELDNYVDPDMKATLRDYINDTNEFPVYLYSVNYKENSQNNRILLDSTTNKQISLELPYIIANKKRYDIRKIWGMREAKKETIPTKLITTELKIEFMK</sequence>
<evidence type="ECO:0000313" key="2">
    <source>
        <dbReference type="Proteomes" id="UP000245489"/>
    </source>
</evidence>
<organism evidence="1 2">
    <name type="scientific">Arcicella aurantiaca</name>
    <dbReference type="NCBI Taxonomy" id="591202"/>
    <lineage>
        <taxon>Bacteria</taxon>
        <taxon>Pseudomonadati</taxon>
        <taxon>Bacteroidota</taxon>
        <taxon>Cytophagia</taxon>
        <taxon>Cytophagales</taxon>
        <taxon>Flectobacillaceae</taxon>
        <taxon>Arcicella</taxon>
    </lineage>
</organism>
<proteinExistence type="predicted"/>
<gene>
    <name evidence="1" type="ORF">LV89_01136</name>
</gene>
<name>A0A316EF80_9BACT</name>
<dbReference type="AlphaFoldDB" id="A0A316EF80"/>
<dbReference type="RefSeq" id="WP_109741902.1">
    <property type="nucleotide sequence ID" value="NZ_QGGO01000004.1"/>
</dbReference>
<accession>A0A316EF80</accession>
<keyword evidence="2" id="KW-1185">Reference proteome</keyword>
<dbReference type="EMBL" id="QGGO01000004">
    <property type="protein sequence ID" value="PWK28352.1"/>
    <property type="molecule type" value="Genomic_DNA"/>
</dbReference>